<feature type="compositionally biased region" description="Acidic residues" evidence="2">
    <location>
        <begin position="18"/>
        <end position="55"/>
    </location>
</feature>
<reference evidence="3" key="1">
    <citation type="submission" date="2023-08" db="EMBL/GenBank/DDBJ databases">
        <title>Genomic characterization of piscicolin 126 produced by Carnobacterium maltaromaticum CM22 strain isolated from salmon (Salmo salar).</title>
        <authorList>
            <person name="Gonzalez-Gragera E."/>
            <person name="Garcia-Lopez J.D."/>
            <person name="Teso-Perez C."/>
            <person name="Gimenez-Hernandez I."/>
            <person name="Peralta-Sanchez J.M."/>
            <person name="Valdivia E."/>
            <person name="Montalban-Lopez M."/>
            <person name="Martin-Platero A.M."/>
            <person name="Banos A."/>
            <person name="Martinez-Bueno M."/>
        </authorList>
    </citation>
    <scope>NUCLEOTIDE SEQUENCE</scope>
    <source>
        <strain evidence="3">CM22</strain>
    </source>
</reference>
<organism evidence="3 4">
    <name type="scientific">Carnobacterium maltaromaticum</name>
    <name type="common">Carnobacterium piscicola</name>
    <dbReference type="NCBI Taxonomy" id="2751"/>
    <lineage>
        <taxon>Bacteria</taxon>
        <taxon>Bacillati</taxon>
        <taxon>Bacillota</taxon>
        <taxon>Bacilli</taxon>
        <taxon>Lactobacillales</taxon>
        <taxon>Carnobacteriaceae</taxon>
        <taxon>Carnobacterium</taxon>
    </lineage>
</organism>
<name>A0AAW9JSW1_CARML</name>
<comment type="caution">
    <text evidence="3">The sequence shown here is derived from an EMBL/GenBank/DDBJ whole genome shotgun (WGS) entry which is preliminary data.</text>
</comment>
<dbReference type="EMBL" id="JAVBVO010000002">
    <property type="protein sequence ID" value="MDZ5757669.1"/>
    <property type="molecule type" value="Genomic_DNA"/>
</dbReference>
<sequence>MLAFAWFKKKKDKYDEFDDEEYDEDYDEDYDDEDYDDEDYDDEEDDEEDDEDDEDTSKYDYEAIAGNFERENTRLFKDNERLKRKLAMAEEELKMTALEKNQLLDKAELAEKDNQLDNQSTKKQLSDTIALYTKISEENKSLKNQLEKLNTYGFDVIETEKKLAKYHVIERENTELKAQLMNVKVDLADAVLNAKEMAKDIVNAASEEANNYQIGIETKRAAVTEEINDIYHELDHSRLKLNNLFNEVRSQVDLLKDMAEGKERR</sequence>
<dbReference type="AlphaFoldDB" id="A0AAW9JSW1"/>
<dbReference type="Proteomes" id="UP001290462">
    <property type="component" value="Unassembled WGS sequence"/>
</dbReference>
<gene>
    <name evidence="3" type="ORF">RAK27_03275</name>
</gene>
<proteinExistence type="predicted"/>
<feature type="coiled-coil region" evidence="1">
    <location>
        <begin position="65"/>
        <end position="106"/>
    </location>
</feature>
<keyword evidence="1" id="KW-0175">Coiled coil</keyword>
<evidence type="ECO:0000256" key="1">
    <source>
        <dbReference type="SAM" id="Coils"/>
    </source>
</evidence>
<evidence type="ECO:0000313" key="3">
    <source>
        <dbReference type="EMBL" id="MDZ5757669.1"/>
    </source>
</evidence>
<feature type="region of interest" description="Disordered" evidence="2">
    <location>
        <begin position="18"/>
        <end position="58"/>
    </location>
</feature>
<accession>A0AAW9JSW1</accession>
<dbReference type="RefSeq" id="WP_322808486.1">
    <property type="nucleotide sequence ID" value="NZ_JAVBVO010000002.1"/>
</dbReference>
<evidence type="ECO:0000313" key="4">
    <source>
        <dbReference type="Proteomes" id="UP001290462"/>
    </source>
</evidence>
<protein>
    <submittedName>
        <fullName evidence="3">Uncharacterized protein</fullName>
    </submittedName>
</protein>
<evidence type="ECO:0000256" key="2">
    <source>
        <dbReference type="SAM" id="MobiDB-lite"/>
    </source>
</evidence>